<dbReference type="RefSeq" id="WP_017798704.1">
    <property type="nucleotide sequence ID" value="NZ_BSKO01000001.1"/>
</dbReference>
<protein>
    <submittedName>
        <fullName evidence="1">Uncharacterized protein</fullName>
    </submittedName>
</protein>
<name>A0ABQ5TRY7_9BACI</name>
<gene>
    <name evidence="1" type="ORF">MACH08_39540</name>
</gene>
<keyword evidence="2" id="KW-1185">Reference proteome</keyword>
<sequence length="97" mass="11676">MYEHIEEEFLSNIIDELPKKERQIYQAFIEIEDILIQEADTYEQLLNMVSTYSPHKRIAKKLGVSLEVLLEQLSDIDEKVTRKLEKRKTFLYWKSEL</sequence>
<evidence type="ECO:0000313" key="2">
    <source>
        <dbReference type="Proteomes" id="UP001275436"/>
    </source>
</evidence>
<proteinExistence type="predicted"/>
<comment type="caution">
    <text evidence="1">The sequence shown here is derived from an EMBL/GenBank/DDBJ whole genome shotgun (WGS) entry which is preliminary data.</text>
</comment>
<dbReference type="EMBL" id="BSKO01000001">
    <property type="protein sequence ID" value="GLO68170.1"/>
    <property type="molecule type" value="Genomic_DNA"/>
</dbReference>
<organism evidence="1 2">
    <name type="scientific">Oceanobacillus kimchii</name>
    <dbReference type="NCBI Taxonomy" id="746691"/>
    <lineage>
        <taxon>Bacteria</taxon>
        <taxon>Bacillati</taxon>
        <taxon>Bacillota</taxon>
        <taxon>Bacilli</taxon>
        <taxon>Bacillales</taxon>
        <taxon>Bacillaceae</taxon>
        <taxon>Oceanobacillus</taxon>
    </lineage>
</organism>
<evidence type="ECO:0000313" key="1">
    <source>
        <dbReference type="EMBL" id="GLO68170.1"/>
    </source>
</evidence>
<dbReference type="Proteomes" id="UP001275436">
    <property type="component" value="Unassembled WGS sequence"/>
</dbReference>
<reference evidence="1 2" key="1">
    <citation type="submission" date="2023-02" db="EMBL/GenBank/DDBJ databases">
        <title>Oceanobacillus kimchii IFOP_LL358 isolated form Alexandrium catenella lab strain.</title>
        <authorList>
            <person name="Gajardo G."/>
            <person name="Ueki S."/>
            <person name="Maruyama F."/>
        </authorList>
    </citation>
    <scope>NUCLEOTIDE SEQUENCE [LARGE SCALE GENOMIC DNA]</scope>
    <source>
        <strain evidence="1 2">IFOP_LL358</strain>
    </source>
</reference>
<accession>A0ABQ5TRY7</accession>